<dbReference type="AlphaFoldDB" id="A0A4R2RYK6"/>
<dbReference type="EMBL" id="SLXV01000006">
    <property type="protein sequence ID" value="TCP69789.1"/>
    <property type="molecule type" value="Genomic_DNA"/>
</dbReference>
<evidence type="ECO:0000313" key="1">
    <source>
        <dbReference type="EMBL" id="TCP62073.1"/>
    </source>
</evidence>
<gene>
    <name evidence="2" type="ORF">EDD57_106105</name>
    <name evidence="1" type="ORF">EDD57_1571</name>
</gene>
<name>A0A4R2RYK6_9BACL</name>
<organism evidence="2 3">
    <name type="scientific">Baia soyae</name>
    <dbReference type="NCBI Taxonomy" id="1544746"/>
    <lineage>
        <taxon>Bacteria</taxon>
        <taxon>Bacillati</taxon>
        <taxon>Bacillota</taxon>
        <taxon>Bacilli</taxon>
        <taxon>Bacillales</taxon>
        <taxon>Thermoactinomycetaceae</taxon>
        <taxon>Baia</taxon>
    </lineage>
</organism>
<sequence>MAKYSLETKLKAVEAYLDGVESYQTVAQRYQVGEMDVVKWV</sequence>
<feature type="non-terminal residue" evidence="2">
    <location>
        <position position="41"/>
    </location>
</feature>
<reference evidence="2 3" key="1">
    <citation type="submission" date="2019-03" db="EMBL/GenBank/DDBJ databases">
        <title>Genomic Encyclopedia of Type Strains, Phase IV (KMG-IV): sequencing the most valuable type-strain genomes for metagenomic binning, comparative biology and taxonomic classification.</title>
        <authorList>
            <person name="Goeker M."/>
        </authorList>
    </citation>
    <scope>NUCLEOTIDE SEQUENCE [LARGE SCALE GENOMIC DNA]</scope>
    <source>
        <strain evidence="2 3">DSM 46831</strain>
    </source>
</reference>
<protein>
    <recommendedName>
        <fullName evidence="4">Transposase</fullName>
    </recommendedName>
</protein>
<dbReference type="OrthoDB" id="2943149at2"/>
<accession>A0A4R2RYK6</accession>
<evidence type="ECO:0000313" key="2">
    <source>
        <dbReference type="EMBL" id="TCP69789.1"/>
    </source>
</evidence>
<keyword evidence="3" id="KW-1185">Reference proteome</keyword>
<dbReference type="Gene3D" id="1.10.10.60">
    <property type="entry name" value="Homeodomain-like"/>
    <property type="match status" value="1"/>
</dbReference>
<dbReference type="Proteomes" id="UP000294746">
    <property type="component" value="Unassembled WGS sequence"/>
</dbReference>
<proteinExistence type="predicted"/>
<dbReference type="EMBL" id="SLXV01000057">
    <property type="protein sequence ID" value="TCP62073.1"/>
    <property type="molecule type" value="Genomic_DNA"/>
</dbReference>
<dbReference type="GO" id="GO:0043565">
    <property type="term" value="F:sequence-specific DNA binding"/>
    <property type="evidence" value="ECO:0007669"/>
    <property type="project" value="InterPro"/>
</dbReference>
<evidence type="ECO:0000313" key="3">
    <source>
        <dbReference type="Proteomes" id="UP000294746"/>
    </source>
</evidence>
<comment type="caution">
    <text evidence="2">The sequence shown here is derived from an EMBL/GenBank/DDBJ whole genome shotgun (WGS) entry which is preliminary data.</text>
</comment>
<evidence type="ECO:0008006" key="4">
    <source>
        <dbReference type="Google" id="ProtNLM"/>
    </source>
</evidence>
<dbReference type="SUPFAM" id="SSF48295">
    <property type="entry name" value="TrpR-like"/>
    <property type="match status" value="1"/>
</dbReference>
<dbReference type="InterPro" id="IPR010921">
    <property type="entry name" value="Trp_repressor/repl_initiator"/>
</dbReference>